<proteinExistence type="predicted"/>
<keyword evidence="2" id="KW-1185">Reference proteome</keyword>
<organism evidence="1 2">
    <name type="scientific">Datura stramonium</name>
    <name type="common">Jimsonweed</name>
    <name type="synonym">Common thornapple</name>
    <dbReference type="NCBI Taxonomy" id="4076"/>
    <lineage>
        <taxon>Eukaryota</taxon>
        <taxon>Viridiplantae</taxon>
        <taxon>Streptophyta</taxon>
        <taxon>Embryophyta</taxon>
        <taxon>Tracheophyta</taxon>
        <taxon>Spermatophyta</taxon>
        <taxon>Magnoliopsida</taxon>
        <taxon>eudicotyledons</taxon>
        <taxon>Gunneridae</taxon>
        <taxon>Pentapetalae</taxon>
        <taxon>asterids</taxon>
        <taxon>lamiids</taxon>
        <taxon>Solanales</taxon>
        <taxon>Solanaceae</taxon>
        <taxon>Solanoideae</taxon>
        <taxon>Datureae</taxon>
        <taxon>Datura</taxon>
    </lineage>
</organism>
<evidence type="ECO:0008006" key="3">
    <source>
        <dbReference type="Google" id="ProtNLM"/>
    </source>
</evidence>
<reference evidence="1 2" key="1">
    <citation type="journal article" date="2021" name="BMC Genomics">
        <title>Datura genome reveals duplications of psychoactive alkaloid biosynthetic genes and high mutation rate following tissue culture.</title>
        <authorList>
            <person name="Rajewski A."/>
            <person name="Carter-House D."/>
            <person name="Stajich J."/>
            <person name="Litt A."/>
        </authorList>
    </citation>
    <scope>NUCLEOTIDE SEQUENCE [LARGE SCALE GENOMIC DNA]</scope>
    <source>
        <strain evidence="1">AR-01</strain>
    </source>
</reference>
<protein>
    <recommendedName>
        <fullName evidence="3">Maturase K</fullName>
    </recommendedName>
</protein>
<accession>A0ABS8V7V8</accession>
<dbReference type="EMBL" id="JACEIK010003587">
    <property type="protein sequence ID" value="MCD9642323.1"/>
    <property type="molecule type" value="Genomic_DNA"/>
</dbReference>
<evidence type="ECO:0000313" key="2">
    <source>
        <dbReference type="Proteomes" id="UP000823775"/>
    </source>
</evidence>
<comment type="caution">
    <text evidence="1">The sequence shown here is derived from an EMBL/GenBank/DDBJ whole genome shotgun (WGS) entry which is preliminary data.</text>
</comment>
<sequence length="62" mass="7575">SLEFDFPYFFRPGEEKKEILDFVASTHRELHYWRSFNKIRKFSVVFVQNIPTRDLLKMSIYG</sequence>
<feature type="non-terminal residue" evidence="1">
    <location>
        <position position="62"/>
    </location>
</feature>
<evidence type="ECO:0000313" key="1">
    <source>
        <dbReference type="EMBL" id="MCD9642323.1"/>
    </source>
</evidence>
<dbReference type="Proteomes" id="UP000823775">
    <property type="component" value="Unassembled WGS sequence"/>
</dbReference>
<name>A0ABS8V7V8_DATST</name>
<feature type="non-terminal residue" evidence="1">
    <location>
        <position position="1"/>
    </location>
</feature>
<gene>
    <name evidence="1" type="ORF">HAX54_029034</name>
</gene>